<accession>A0A356LFU8</accession>
<name>A0A356LFU8_9BURK</name>
<comment type="caution">
    <text evidence="1">The sequence shown here is derived from an EMBL/GenBank/DDBJ whole genome shotgun (WGS) entry which is preliminary data.</text>
</comment>
<protein>
    <recommendedName>
        <fullName evidence="3">Transposase</fullName>
    </recommendedName>
</protein>
<proteinExistence type="predicted"/>
<dbReference type="EMBL" id="DOEK01000027">
    <property type="protein sequence ID" value="HBP29638.1"/>
    <property type="molecule type" value="Genomic_DNA"/>
</dbReference>
<organism evidence="1 2">
    <name type="scientific">Advenella kashmirensis</name>
    <dbReference type="NCBI Taxonomy" id="310575"/>
    <lineage>
        <taxon>Bacteria</taxon>
        <taxon>Pseudomonadati</taxon>
        <taxon>Pseudomonadota</taxon>
        <taxon>Betaproteobacteria</taxon>
        <taxon>Burkholderiales</taxon>
        <taxon>Alcaligenaceae</taxon>
    </lineage>
</organism>
<evidence type="ECO:0008006" key="3">
    <source>
        <dbReference type="Google" id="ProtNLM"/>
    </source>
</evidence>
<dbReference type="Proteomes" id="UP000264036">
    <property type="component" value="Unassembled WGS sequence"/>
</dbReference>
<evidence type="ECO:0000313" key="1">
    <source>
        <dbReference type="EMBL" id="HBP29638.1"/>
    </source>
</evidence>
<dbReference type="AlphaFoldDB" id="A0A356LFU8"/>
<reference evidence="1 2" key="1">
    <citation type="journal article" date="2018" name="Nat. Biotechnol.">
        <title>A standardized bacterial taxonomy based on genome phylogeny substantially revises the tree of life.</title>
        <authorList>
            <person name="Parks D.H."/>
            <person name="Chuvochina M."/>
            <person name="Waite D.W."/>
            <person name="Rinke C."/>
            <person name="Skarshewski A."/>
            <person name="Chaumeil P.A."/>
            <person name="Hugenholtz P."/>
        </authorList>
    </citation>
    <scope>NUCLEOTIDE SEQUENCE [LARGE SCALE GENOMIC DNA]</scope>
    <source>
        <strain evidence="1">UBA10707</strain>
    </source>
</reference>
<evidence type="ECO:0000313" key="2">
    <source>
        <dbReference type="Proteomes" id="UP000264036"/>
    </source>
</evidence>
<gene>
    <name evidence="1" type="ORF">DD666_09510</name>
</gene>
<sequence length="63" mass="7084">MRTVRSVAGVSRSLVTTRLRRPPDWIDARKAPSVADDEQLISNLITAVGDRASYGYRRIWAVL</sequence>